<organism evidence="3 4">
    <name type="scientific">Gimesia maris</name>
    <dbReference type="NCBI Taxonomy" id="122"/>
    <lineage>
        <taxon>Bacteria</taxon>
        <taxon>Pseudomonadati</taxon>
        <taxon>Planctomycetota</taxon>
        <taxon>Planctomycetia</taxon>
        <taxon>Planctomycetales</taxon>
        <taxon>Planctomycetaceae</taxon>
        <taxon>Gimesia</taxon>
    </lineage>
</organism>
<feature type="domain" description="Pyrrolo-quinoline quinone repeat" evidence="2">
    <location>
        <begin position="199"/>
        <end position="361"/>
    </location>
</feature>
<feature type="coiled-coil region" evidence="1">
    <location>
        <begin position="458"/>
        <end position="485"/>
    </location>
</feature>
<feature type="domain" description="Pyrrolo-quinoline quinone repeat" evidence="2">
    <location>
        <begin position="810"/>
        <end position="1020"/>
    </location>
</feature>
<evidence type="ECO:0000313" key="3">
    <source>
        <dbReference type="EMBL" id="QEG17689.1"/>
    </source>
</evidence>
<keyword evidence="1" id="KW-0175">Coiled coil</keyword>
<protein>
    <submittedName>
        <fullName evidence="3">Outer membrane biogenesis protein BamB</fullName>
    </submittedName>
</protein>
<dbReference type="SUPFAM" id="SSF53335">
    <property type="entry name" value="S-adenosyl-L-methionine-dependent methyltransferases"/>
    <property type="match status" value="1"/>
</dbReference>
<evidence type="ECO:0000313" key="4">
    <source>
        <dbReference type="Proteomes" id="UP000322887"/>
    </source>
</evidence>
<dbReference type="CDD" id="cd02440">
    <property type="entry name" value="AdoMet_MTases"/>
    <property type="match status" value="1"/>
</dbReference>
<dbReference type="Gene3D" id="3.40.50.150">
    <property type="entry name" value="Vaccinia Virus protein VP39"/>
    <property type="match status" value="1"/>
</dbReference>
<dbReference type="Pfam" id="PF13360">
    <property type="entry name" value="PQQ_2"/>
    <property type="match status" value="2"/>
</dbReference>
<dbReference type="Proteomes" id="UP000322887">
    <property type="component" value="Chromosome"/>
</dbReference>
<accession>A0ABX5YPQ6</accession>
<dbReference type="InterPro" id="IPR015943">
    <property type="entry name" value="WD40/YVTN_repeat-like_dom_sf"/>
</dbReference>
<gene>
    <name evidence="3" type="ORF">GmarT_35710</name>
</gene>
<dbReference type="Gene3D" id="2.130.10.10">
    <property type="entry name" value="YVTN repeat-like/Quinoprotein amine dehydrogenase"/>
    <property type="match status" value="2"/>
</dbReference>
<dbReference type="InterPro" id="IPR029063">
    <property type="entry name" value="SAM-dependent_MTases_sf"/>
</dbReference>
<reference evidence="3 4" key="1">
    <citation type="submission" date="2019-08" db="EMBL/GenBank/DDBJ databases">
        <title>Deep-cultivation of Planctomycetes and their phenomic and genomic characterization uncovers novel biology.</title>
        <authorList>
            <person name="Wiegand S."/>
            <person name="Jogler M."/>
            <person name="Boedeker C."/>
            <person name="Pinto D."/>
            <person name="Vollmers J."/>
            <person name="Rivas-Marin E."/>
            <person name="Kohn T."/>
            <person name="Peeters S.H."/>
            <person name="Heuer A."/>
            <person name="Rast P."/>
            <person name="Oberbeckmann S."/>
            <person name="Bunk B."/>
            <person name="Jeske O."/>
            <person name="Meyerdierks A."/>
            <person name="Storesund J.E."/>
            <person name="Kallscheuer N."/>
            <person name="Luecker S."/>
            <person name="Lage O.M."/>
            <person name="Pohl T."/>
            <person name="Merkel B.J."/>
            <person name="Hornburger P."/>
            <person name="Mueller R.-W."/>
            <person name="Bruemmer F."/>
            <person name="Labrenz M."/>
            <person name="Spormann A.M."/>
            <person name="Op den Camp H."/>
            <person name="Overmann J."/>
            <person name="Amann R."/>
            <person name="Jetten M.S.M."/>
            <person name="Mascher T."/>
            <person name="Medema M.H."/>
            <person name="Devos D.P."/>
            <person name="Kaster A.-K."/>
            <person name="Ovreas L."/>
            <person name="Rohde M."/>
            <person name="Galperin M.Y."/>
            <person name="Jogler C."/>
        </authorList>
    </citation>
    <scope>NUCLEOTIDE SEQUENCE [LARGE SCALE GENOMIC DNA]</scope>
    <source>
        <strain evidence="3 4">DSM 8797</strain>
    </source>
</reference>
<dbReference type="InterPro" id="IPR018391">
    <property type="entry name" value="PQQ_b-propeller_rpt"/>
</dbReference>
<name>A0ABX5YPQ6_9PLAN</name>
<dbReference type="PANTHER" id="PTHR34512">
    <property type="entry name" value="CELL SURFACE PROTEIN"/>
    <property type="match status" value="1"/>
</dbReference>
<keyword evidence="4" id="KW-1185">Reference proteome</keyword>
<dbReference type="EMBL" id="CP042910">
    <property type="protein sequence ID" value="QEG17689.1"/>
    <property type="molecule type" value="Genomic_DNA"/>
</dbReference>
<evidence type="ECO:0000256" key="1">
    <source>
        <dbReference type="SAM" id="Coils"/>
    </source>
</evidence>
<dbReference type="SUPFAM" id="SSF50998">
    <property type="entry name" value="Quinoprotein alcohol dehydrogenase-like"/>
    <property type="match status" value="3"/>
</dbReference>
<proteinExistence type="predicted"/>
<dbReference type="InterPro" id="IPR011047">
    <property type="entry name" value="Quinoprotein_ADH-like_sf"/>
</dbReference>
<evidence type="ECO:0000259" key="2">
    <source>
        <dbReference type="Pfam" id="PF13360"/>
    </source>
</evidence>
<sequence>MPTSFLNEILPDIKDSPNPLKMLTMIPKIEPRPKHCNSMTQFSVTTCDSETKQAILNSINRLRYVDLEFCSVYLPGKFDRRQPFKDLEVKHRLASSALLLFCLTSLFAFLPQGIQAKDWNTYLAGRERAGATTDSISLPLAPVWKYVAPSPPKMGQTNPGERVMEGHDLEARVDFDDAFQVAIADGRAYFGSSVDHLMRCVDLKSGKELWSYFTGGPIRLSPTVSQSRVYFGSDDGFVYCLDASTGKEVWKLRAGLNEEMIIARGEMVSRWPVRTNVLVDEGIAYFGAGIFPHENIYLYAVDAKTGNVIWKIDNLSQTSAGRNELSPQGYILANDEFLFFPSGRSLPAAFNKKTGEEEHKRSYSWRSTAGGVVGGTQALLADGQIYSMGAHHILALTQDEGDIGFAWITGQQMAVQGEFAYLATGSSILKVNRGEHAVGSQKAHNNDMTMNGLLRKLRSLKGKKAEEARAEIKTLKEENKAYAKAGVIWEIAAPARDSLIVAGDKVIAGGVGQVLILDEATGKLRETLKVKGHARGLAVSEGQLVVSTSAGEVIGYGSSKPHQPASQITPLTATSPYPADELTPVYQQAAKDILAHTNIKDGFCLVLGGEEGRLAYELARNSNLKIYCIEPDPAKVEQARQKLTQAGYYGHRVTVHQTELSPLPYSRYFANLIVSDSLLKTGQIPGIPKDIATHVKPLGGIICLGVPANSQTENSNNHMDWLKQTGLAETSKIKDLQGYATLIRGALPGAGSWSHQYGDPGNTASSKDQLVRGGLGVLWFGDPGEKKMVNRHDGAVGPLAINGRLFIQGESTIMAFDAYNGLFLWERENPQAIRTGVFQNQNPGNLVASDDSLFFMMKESCYQLDAATGKTVAKIPLPEKLNDGKHEWGYLAYQNGLIFGTATTRKELEARQVRRGRKTEDSTDALFAIDVKTGKPAWSYQGKNIAHHTIAIGPEAAYFIDSSITSEQRAEILRQDKSHLEKLTGKEREIAEDRLKKQDLRLAVALDIKTGKKLWSKPVDVTDCSEIGIGGGKLTLLYQNNVLLLCGANANGHYWKQFIAGDFSRRRLVALNAGDGALLWKKDANYRHRPIVVGDKIIAEPWSYDLYTGIQHTRKHPLTGQEVPWSIMREGHHCGMLSASENLLMFRSGYTGFYDLEKDAGTRHFAGHRTGCWINAIPANGLVMIPESSAGCVCLFSISSTIVLEPREERTHWTIFSSVGPKTPVQHMALNMGAPGDRRDAHGTVWMAYPRPRPSRETGLDFKFDIKPQFSEGGGYESLNEITHPVKNAEPGWVYTSWAKGLKKCTIPLLGKSDSPTNYTVELSFSGLEPVSLNNQQEPPLYEIKLQGKVVQKDFNPQTTKPTQTLKFDGVSVKDNLQLELVPQNESARQTPAALSGIEIIRSDS</sequence>
<dbReference type="PANTHER" id="PTHR34512:SF30">
    <property type="entry name" value="OUTER MEMBRANE PROTEIN ASSEMBLY FACTOR BAMB"/>
    <property type="match status" value="1"/>
</dbReference>
<dbReference type="InterPro" id="IPR002372">
    <property type="entry name" value="PQQ_rpt_dom"/>
</dbReference>
<dbReference type="SMART" id="SM00564">
    <property type="entry name" value="PQQ"/>
    <property type="match status" value="7"/>
</dbReference>